<accession>A0ABZ2PZD6</accession>
<keyword evidence="4" id="KW-1185">Reference proteome</keyword>
<keyword evidence="1" id="KW-1133">Transmembrane helix</keyword>
<evidence type="ECO:0000313" key="3">
    <source>
        <dbReference type="EMBL" id="WXK37814.1"/>
    </source>
</evidence>
<dbReference type="Gene3D" id="1.10.10.10">
    <property type="entry name" value="Winged helix-like DNA-binding domain superfamily/Winged helix DNA-binding domain"/>
    <property type="match status" value="1"/>
</dbReference>
<protein>
    <submittedName>
        <fullName evidence="3">LysR family transcriptional regulator</fullName>
    </submittedName>
</protein>
<keyword evidence="1" id="KW-0812">Transmembrane</keyword>
<dbReference type="Pfam" id="PF00126">
    <property type="entry name" value="HTH_1"/>
    <property type="match status" value="1"/>
</dbReference>
<reference evidence="3 4" key="1">
    <citation type="submission" date="2020-09" db="EMBL/GenBank/DDBJ databases">
        <title>Genome sequences of Mycetohabitans spp.</title>
        <authorList>
            <person name="Carter M.E."/>
            <person name="Carpenter S.C.D."/>
            <person name="Bogdanove A.J."/>
        </authorList>
    </citation>
    <scope>NUCLEOTIDE SEQUENCE [LARGE SCALE GENOMIC DNA]</scope>
    <source>
        <strain evidence="3 4">B12</strain>
        <plasmid evidence="3 4">megaplasmid</plasmid>
    </source>
</reference>
<gene>
    <name evidence="3" type="ORF">IHE29_00155</name>
</gene>
<dbReference type="PROSITE" id="PS50931">
    <property type="entry name" value="HTH_LYSR"/>
    <property type="match status" value="1"/>
</dbReference>
<keyword evidence="3" id="KW-0614">Plasmid</keyword>
<name>A0ABZ2PZD6_9BURK</name>
<evidence type="ECO:0000256" key="1">
    <source>
        <dbReference type="SAM" id="Phobius"/>
    </source>
</evidence>
<feature type="domain" description="HTH lysR-type" evidence="2">
    <location>
        <begin position="1"/>
        <end position="37"/>
    </location>
</feature>
<evidence type="ECO:0000313" key="4">
    <source>
        <dbReference type="Proteomes" id="UP001493153"/>
    </source>
</evidence>
<evidence type="ECO:0000259" key="2">
    <source>
        <dbReference type="PROSITE" id="PS50931"/>
    </source>
</evidence>
<organism evidence="3 4">
    <name type="scientific">Mycetohabitans rhizoxinica</name>
    <dbReference type="NCBI Taxonomy" id="412963"/>
    <lineage>
        <taxon>Bacteria</taxon>
        <taxon>Pseudomonadati</taxon>
        <taxon>Pseudomonadota</taxon>
        <taxon>Betaproteobacteria</taxon>
        <taxon>Burkholderiales</taxon>
        <taxon>Burkholderiaceae</taxon>
        <taxon>Mycetohabitans</taxon>
    </lineage>
</organism>
<keyword evidence="1" id="KW-0472">Membrane</keyword>
<proteinExistence type="predicted"/>
<geneLocation type="plasmid" evidence="3 4">
    <name>megaplasmid</name>
</geneLocation>
<feature type="transmembrane region" description="Helical" evidence="1">
    <location>
        <begin position="20"/>
        <end position="44"/>
    </location>
</feature>
<dbReference type="EMBL" id="CP062175">
    <property type="protein sequence ID" value="WXK37814.1"/>
    <property type="molecule type" value="Genomic_DNA"/>
</dbReference>
<sequence length="66" mass="7178">MQELLAFDAVAKHKSFTRAASFLCITVSGVCKQISALTAFVGWLKKLLAKAILDMEALKVIIKAKP</sequence>
<dbReference type="SUPFAM" id="SSF46785">
    <property type="entry name" value="Winged helix' DNA-binding domain"/>
    <property type="match status" value="1"/>
</dbReference>
<dbReference type="Proteomes" id="UP001493153">
    <property type="component" value="Plasmid megaplasmid"/>
</dbReference>
<dbReference type="InterPro" id="IPR000847">
    <property type="entry name" value="LysR_HTH_N"/>
</dbReference>
<dbReference type="InterPro" id="IPR036390">
    <property type="entry name" value="WH_DNA-bd_sf"/>
</dbReference>
<dbReference type="InterPro" id="IPR036388">
    <property type="entry name" value="WH-like_DNA-bd_sf"/>
</dbReference>